<dbReference type="STRING" id="104452.A0A0L7KV37"/>
<dbReference type="AlphaFoldDB" id="A0A0L7KV37"/>
<dbReference type="EMBL" id="JTDY01005306">
    <property type="protein sequence ID" value="KOB67132.1"/>
    <property type="molecule type" value="Genomic_DNA"/>
</dbReference>
<organism evidence="1 2">
    <name type="scientific">Operophtera brumata</name>
    <name type="common">Winter moth</name>
    <name type="synonym">Phalaena brumata</name>
    <dbReference type="NCBI Taxonomy" id="104452"/>
    <lineage>
        <taxon>Eukaryota</taxon>
        <taxon>Metazoa</taxon>
        <taxon>Ecdysozoa</taxon>
        <taxon>Arthropoda</taxon>
        <taxon>Hexapoda</taxon>
        <taxon>Insecta</taxon>
        <taxon>Pterygota</taxon>
        <taxon>Neoptera</taxon>
        <taxon>Endopterygota</taxon>
        <taxon>Lepidoptera</taxon>
        <taxon>Glossata</taxon>
        <taxon>Ditrysia</taxon>
        <taxon>Geometroidea</taxon>
        <taxon>Geometridae</taxon>
        <taxon>Larentiinae</taxon>
        <taxon>Operophtera</taxon>
    </lineage>
</organism>
<sequence>MLLTPKDTKHVYNLGTGRGVSVKQLVEVFEKVTNTKIPLKYEERRLGDITAMYAPTPPT</sequence>
<name>A0A0L7KV37_OPEBR</name>
<evidence type="ECO:0000313" key="1">
    <source>
        <dbReference type="EMBL" id="KOB67132.1"/>
    </source>
</evidence>
<accession>A0A0L7KV37</accession>
<dbReference type="Gene3D" id="3.90.25.10">
    <property type="entry name" value="UDP-galactose 4-epimerase, domain 1"/>
    <property type="match status" value="1"/>
</dbReference>
<dbReference type="SUPFAM" id="SSF51735">
    <property type="entry name" value="NAD(P)-binding Rossmann-fold domains"/>
    <property type="match status" value="1"/>
</dbReference>
<dbReference type="Proteomes" id="UP000037510">
    <property type="component" value="Unassembled WGS sequence"/>
</dbReference>
<gene>
    <name evidence="1" type="ORF">OBRU01_20193</name>
</gene>
<evidence type="ECO:0000313" key="2">
    <source>
        <dbReference type="Proteomes" id="UP000037510"/>
    </source>
</evidence>
<proteinExistence type="predicted"/>
<reference evidence="1 2" key="1">
    <citation type="journal article" date="2015" name="Genome Biol. Evol.">
        <title>The genome of winter moth (Operophtera brumata) provides a genomic perspective on sexual dimorphism and phenology.</title>
        <authorList>
            <person name="Derks M.F."/>
            <person name="Smit S."/>
            <person name="Salis L."/>
            <person name="Schijlen E."/>
            <person name="Bossers A."/>
            <person name="Mateman C."/>
            <person name="Pijl A.S."/>
            <person name="de Ridder D."/>
            <person name="Groenen M.A."/>
            <person name="Visser M.E."/>
            <person name="Megens H.J."/>
        </authorList>
    </citation>
    <scope>NUCLEOTIDE SEQUENCE [LARGE SCALE GENOMIC DNA]</scope>
    <source>
        <strain evidence="1">WM2013NL</strain>
        <tissue evidence="1">Head and thorax</tissue>
    </source>
</reference>
<dbReference type="InterPro" id="IPR036291">
    <property type="entry name" value="NAD(P)-bd_dom_sf"/>
</dbReference>
<keyword evidence="2" id="KW-1185">Reference proteome</keyword>
<protein>
    <submittedName>
        <fullName evidence="1">UDP-galactose 4'-epimerase</fullName>
    </submittedName>
</protein>
<comment type="caution">
    <text evidence="1">The sequence shown here is derived from an EMBL/GenBank/DDBJ whole genome shotgun (WGS) entry which is preliminary data.</text>
</comment>